<accession>A0A2T0SIE2</accession>
<name>A0A2T0SIE2_9ACTN</name>
<evidence type="ECO:0000313" key="4">
    <source>
        <dbReference type="Proteomes" id="UP000239209"/>
    </source>
</evidence>
<reference evidence="3 4" key="1">
    <citation type="submission" date="2018-03" db="EMBL/GenBank/DDBJ databases">
        <title>Genomic Encyclopedia of Archaeal and Bacterial Type Strains, Phase II (KMG-II): from individual species to whole genera.</title>
        <authorList>
            <person name="Goeker M."/>
        </authorList>
    </citation>
    <scope>NUCLEOTIDE SEQUENCE [LARGE SCALE GENOMIC DNA]</scope>
    <source>
        <strain evidence="3 4">DSM 45348</strain>
    </source>
</reference>
<keyword evidence="4" id="KW-1185">Reference proteome</keyword>
<keyword evidence="2" id="KW-0472">Membrane</keyword>
<dbReference type="RefSeq" id="WP_106124513.1">
    <property type="nucleotide sequence ID" value="NZ_PVZG01000001.1"/>
</dbReference>
<dbReference type="EMBL" id="PVZG01000001">
    <property type="protein sequence ID" value="PRY33180.1"/>
    <property type="molecule type" value="Genomic_DNA"/>
</dbReference>
<sequence>MRIDGTAGVEPGFSHGDGTVRDPGARMSSTTRYLSGAAYVDEKFADDVIRELVADSHRAVAPAVGYDVTTVIRHCFRAQRLWLAQNAVITAILLVGLAFFTSATVTVLAVCVAAAVFTSEHPEPGRRPSWKAVATGLAALLLIGCVLGPLLGLVQALGDPFAGGGSFDGSFGEGGTGGTGTDLTGTVLVFLLKVALVAGAAYATVVWSRQRMIGIITADLGRGGPRAAPPANRREVEQRLRVIDEAQHGNILLHSGYEPFVGAGRRANAWSIATELRPEQDDEHPGDRVDGGSRPRPLTGRVPIDPVELVTHLRRRLAALRSRDLPPQERIGGLQLRDLVVSSGARWHDYPLIDERAKLPYTFAPAEAINAIIRFPQTGARHFLRATVGAAEMAAVTDDGRAVMPAEHQSVVGSTYVHVAVEGGLLYVELVTAVLGPIEQRYLDIDVYDRGTDALTTAAGEALRRVFRTTALAPLRLIRSAVRAVTLVNAIHRADREAAEDAVYDFGARVDVRQLGSRDGFANYLQRLDAEKYTRLIDRRATEAIYEFLTDKGVDTSDFAAKVNFRQYNNTTIGGSAYGPVATGTGASATMSAAAAALTGGRKKGNGS</sequence>
<evidence type="ECO:0000256" key="1">
    <source>
        <dbReference type="SAM" id="MobiDB-lite"/>
    </source>
</evidence>
<keyword evidence="2" id="KW-1133">Transmembrane helix</keyword>
<evidence type="ECO:0000256" key="2">
    <source>
        <dbReference type="SAM" id="Phobius"/>
    </source>
</evidence>
<evidence type="ECO:0000313" key="3">
    <source>
        <dbReference type="EMBL" id="PRY33180.1"/>
    </source>
</evidence>
<proteinExistence type="predicted"/>
<feature type="transmembrane region" description="Helical" evidence="2">
    <location>
        <begin position="87"/>
        <end position="117"/>
    </location>
</feature>
<feature type="region of interest" description="Disordered" evidence="1">
    <location>
        <begin position="275"/>
        <end position="301"/>
    </location>
</feature>
<feature type="compositionally biased region" description="Basic and acidic residues" evidence="1">
    <location>
        <begin position="276"/>
        <end position="293"/>
    </location>
</feature>
<gene>
    <name evidence="3" type="ORF">CLV70_101342</name>
</gene>
<dbReference type="AlphaFoldDB" id="A0A2T0SIE2"/>
<keyword evidence="2" id="KW-0812">Transmembrane</keyword>
<feature type="transmembrane region" description="Helical" evidence="2">
    <location>
        <begin position="187"/>
        <end position="207"/>
    </location>
</feature>
<protein>
    <submittedName>
        <fullName evidence="3">Uncharacterized protein</fullName>
    </submittedName>
</protein>
<dbReference type="Proteomes" id="UP000239209">
    <property type="component" value="Unassembled WGS sequence"/>
</dbReference>
<feature type="transmembrane region" description="Helical" evidence="2">
    <location>
        <begin position="129"/>
        <end position="151"/>
    </location>
</feature>
<organism evidence="3 4">
    <name type="scientific">Pseudosporangium ferrugineum</name>
    <dbReference type="NCBI Taxonomy" id="439699"/>
    <lineage>
        <taxon>Bacteria</taxon>
        <taxon>Bacillati</taxon>
        <taxon>Actinomycetota</taxon>
        <taxon>Actinomycetes</taxon>
        <taxon>Micromonosporales</taxon>
        <taxon>Micromonosporaceae</taxon>
        <taxon>Pseudosporangium</taxon>
    </lineage>
</organism>
<comment type="caution">
    <text evidence="3">The sequence shown here is derived from an EMBL/GenBank/DDBJ whole genome shotgun (WGS) entry which is preliminary data.</text>
</comment>
<dbReference type="OrthoDB" id="3078176at2"/>
<feature type="region of interest" description="Disordered" evidence="1">
    <location>
        <begin position="1"/>
        <end position="26"/>
    </location>
</feature>